<dbReference type="Proteomes" id="UP001307849">
    <property type="component" value="Unassembled WGS sequence"/>
</dbReference>
<evidence type="ECO:0000259" key="3">
    <source>
        <dbReference type="Pfam" id="PF24808"/>
    </source>
</evidence>
<proteinExistence type="predicted"/>
<dbReference type="InterPro" id="IPR056124">
    <property type="entry name" value="DUF7707"/>
</dbReference>
<accession>A0AAN8NIV7</accession>
<sequence>MIGFVLIAVASLASSSLVAAQQQDGVGIGNQTIIPSSVDVNTRNGWCRSEKDTCTTLCSKNWSTNDCDQNTLEFACVCADGSKPDLVSYRNTLPFFVCQEYIAQCVAGNATEPGLQNICRNTNTCGNQDPADFVPSTTIRTTAASPSTTNGSTTRGTDGPATTTTGGTDAPATTSPNAAASLDPPSFGFLRMVALLSALGVAGAGFIL</sequence>
<feature type="compositionally biased region" description="Polar residues" evidence="1">
    <location>
        <begin position="138"/>
        <end position="152"/>
    </location>
</feature>
<evidence type="ECO:0000256" key="1">
    <source>
        <dbReference type="SAM" id="MobiDB-lite"/>
    </source>
</evidence>
<reference evidence="4 5" key="1">
    <citation type="submission" date="2019-10" db="EMBL/GenBank/DDBJ databases">
        <authorList>
            <person name="Palmer J.M."/>
        </authorList>
    </citation>
    <scope>NUCLEOTIDE SEQUENCE [LARGE SCALE GENOMIC DNA]</scope>
    <source>
        <strain evidence="4 5">TWF506</strain>
    </source>
</reference>
<feature type="domain" description="DUF7707" evidence="3">
    <location>
        <begin position="32"/>
        <end position="130"/>
    </location>
</feature>
<feature type="chain" id="PRO_5042880947" description="DUF7707 domain-containing protein" evidence="2">
    <location>
        <begin position="21"/>
        <end position="208"/>
    </location>
</feature>
<gene>
    <name evidence="4" type="ORF">TWF506_009719</name>
</gene>
<comment type="caution">
    <text evidence="4">The sequence shown here is derived from an EMBL/GenBank/DDBJ whole genome shotgun (WGS) entry which is preliminary data.</text>
</comment>
<evidence type="ECO:0000313" key="4">
    <source>
        <dbReference type="EMBL" id="KAK6510616.1"/>
    </source>
</evidence>
<dbReference type="PANTHER" id="PTHR38118">
    <property type="entry name" value="ANCHORED CELL WALL PROTEIN 11-RELATED"/>
    <property type="match status" value="1"/>
</dbReference>
<keyword evidence="2" id="KW-0732">Signal</keyword>
<evidence type="ECO:0000313" key="5">
    <source>
        <dbReference type="Proteomes" id="UP001307849"/>
    </source>
</evidence>
<protein>
    <recommendedName>
        <fullName evidence="3">DUF7707 domain-containing protein</fullName>
    </recommendedName>
</protein>
<evidence type="ECO:0000256" key="2">
    <source>
        <dbReference type="SAM" id="SignalP"/>
    </source>
</evidence>
<dbReference type="EMBL" id="JAVHJM010000007">
    <property type="protein sequence ID" value="KAK6510616.1"/>
    <property type="molecule type" value="Genomic_DNA"/>
</dbReference>
<keyword evidence="5" id="KW-1185">Reference proteome</keyword>
<name>A0AAN8NIV7_9PEZI</name>
<feature type="compositionally biased region" description="Low complexity" evidence="1">
    <location>
        <begin position="153"/>
        <end position="179"/>
    </location>
</feature>
<dbReference type="PANTHER" id="PTHR38118:SF2">
    <property type="entry name" value="CDP-ALCOHOL PHOSPHATIDYLTRANSFERASE PROTEIN"/>
    <property type="match status" value="1"/>
</dbReference>
<dbReference type="AlphaFoldDB" id="A0AAN8NIV7"/>
<dbReference type="Pfam" id="PF24808">
    <property type="entry name" value="DUF7707"/>
    <property type="match status" value="1"/>
</dbReference>
<feature type="signal peptide" evidence="2">
    <location>
        <begin position="1"/>
        <end position="20"/>
    </location>
</feature>
<feature type="region of interest" description="Disordered" evidence="1">
    <location>
        <begin position="138"/>
        <end position="179"/>
    </location>
</feature>
<organism evidence="4 5">
    <name type="scientific">Arthrobotrys conoides</name>
    <dbReference type="NCBI Taxonomy" id="74498"/>
    <lineage>
        <taxon>Eukaryota</taxon>
        <taxon>Fungi</taxon>
        <taxon>Dikarya</taxon>
        <taxon>Ascomycota</taxon>
        <taxon>Pezizomycotina</taxon>
        <taxon>Orbiliomycetes</taxon>
        <taxon>Orbiliales</taxon>
        <taxon>Orbiliaceae</taxon>
        <taxon>Arthrobotrys</taxon>
    </lineage>
</organism>